<reference evidence="2 3" key="1">
    <citation type="submission" date="2017-10" db="EMBL/GenBank/DDBJ databases">
        <title>Integration of genomic and chemical information greatly accelerates assignment of the full stereostructure of myelolactone, a potent inhibitor of myeloma from a marine-derived Micromonospora.</title>
        <authorList>
            <person name="Kim M.C."/>
            <person name="Machado H."/>
            <person name="Jensen P.R."/>
            <person name="Fenical W."/>
        </authorList>
    </citation>
    <scope>NUCLEOTIDE SEQUENCE [LARGE SCALE GENOMIC DNA]</scope>
    <source>
        <strain evidence="2 3">CNY-010</strain>
    </source>
</reference>
<name>A0A386WRD0_9ACTN</name>
<sequence>MAYTDGDPLVVRIRIAFGASIAADPNTWAWTDVTAWWHASDEIRIEWGRSPGAQQAETSKMSFTLKDPDARFTAFDARSPYWPNVRKWTPIQYDIDLGDGSGWRNRFSGYIRKWPLTWPGGSGKLALAKIEAVGVLGRLARGKPPRRSALRRTIAATSPVVYYPGEDGVVAGQAGSEVAGAGPLAVSGVVEFKPVDDYKLSTSTVRYGTSAVPDLSGGGTLSATFPGIAAATGSQWTVHAMAKIEPSNASDKIVVMEWTTPGGTSGRWQLVVTKTSRIQVFAFDAAGASTMVVDYSGVIITFTSIAVSAQQVGGNVQVTARQTGFDLATGTIAGTIAGVTSITVNATGTTSTAPMPAGHIAVWATTNIPYRTSSAQDSYVAEYVSEPAKSYRQEAAVNRLARLTAEDGVRFTAPPVPANMVTRMGWQAPDVPTALYQECEDADLGLLYETGFGLGYLPRAARYNAPVALTIDAAVRQLGASFEPVDDDQMLRNRWTVERREGSTATAEDKDSIDKQGELEGTSNNLNLATDLTLQDQARFRLRLATAQEPRYPNISFTPSNSRSLAAAWCACKPGSRVQVINPPAQHVPGIVDQLIVGATETYDGRRSWKVTLNTVPARPWDVATVDGPQRVAAIGTTLTADAAAGALSVQITSTAANGRWTTRPGAFPLDMLIGGEHVIATAITGTGLTQTVTLSARSVNGVARSWLAGTPVTVLRPAVLAL</sequence>
<evidence type="ECO:0000313" key="2">
    <source>
        <dbReference type="EMBL" id="AYF30603.1"/>
    </source>
</evidence>
<evidence type="ECO:0000256" key="1">
    <source>
        <dbReference type="SAM" id="MobiDB-lite"/>
    </source>
</evidence>
<dbReference type="AlphaFoldDB" id="A0A386WRD0"/>
<proteinExistence type="predicted"/>
<dbReference type="EMBL" id="CP024087">
    <property type="protein sequence ID" value="AYF30603.1"/>
    <property type="molecule type" value="Genomic_DNA"/>
</dbReference>
<organism evidence="2 3">
    <name type="scientific">Micromonospora tulbaghiae</name>
    <dbReference type="NCBI Taxonomy" id="479978"/>
    <lineage>
        <taxon>Bacteria</taxon>
        <taxon>Bacillati</taxon>
        <taxon>Actinomycetota</taxon>
        <taxon>Actinomycetes</taxon>
        <taxon>Micromonosporales</taxon>
        <taxon>Micromonosporaceae</taxon>
        <taxon>Micromonospora</taxon>
    </lineage>
</organism>
<gene>
    <name evidence="2" type="ORF">CSH63_24795</name>
</gene>
<feature type="compositionally biased region" description="Basic and acidic residues" evidence="1">
    <location>
        <begin position="499"/>
        <end position="518"/>
    </location>
</feature>
<protein>
    <submittedName>
        <fullName evidence="2">Uncharacterized protein</fullName>
    </submittedName>
</protein>
<dbReference type="KEGG" id="mtua:CSH63_24795"/>
<dbReference type="Proteomes" id="UP000267804">
    <property type="component" value="Chromosome"/>
</dbReference>
<feature type="region of interest" description="Disordered" evidence="1">
    <location>
        <begin position="499"/>
        <end position="524"/>
    </location>
</feature>
<dbReference type="RefSeq" id="WP_120572309.1">
    <property type="nucleotide sequence ID" value="NZ_CP024087.1"/>
</dbReference>
<accession>A0A386WRD0</accession>
<evidence type="ECO:0000313" key="3">
    <source>
        <dbReference type="Proteomes" id="UP000267804"/>
    </source>
</evidence>